<dbReference type="Gene3D" id="3.40.50.200">
    <property type="entry name" value="Peptidase S8/S53 domain"/>
    <property type="match status" value="1"/>
</dbReference>
<evidence type="ECO:0000256" key="3">
    <source>
        <dbReference type="ARBA" id="ARBA00022825"/>
    </source>
</evidence>
<organism evidence="8 9">
    <name type="scientific">Thelonectria olida</name>
    <dbReference type="NCBI Taxonomy" id="1576542"/>
    <lineage>
        <taxon>Eukaryota</taxon>
        <taxon>Fungi</taxon>
        <taxon>Dikarya</taxon>
        <taxon>Ascomycota</taxon>
        <taxon>Pezizomycotina</taxon>
        <taxon>Sordariomycetes</taxon>
        <taxon>Hypocreomycetidae</taxon>
        <taxon>Hypocreales</taxon>
        <taxon>Nectriaceae</taxon>
        <taxon>Thelonectria</taxon>
    </lineage>
</organism>
<dbReference type="SUPFAM" id="SSF52743">
    <property type="entry name" value="Subtilisin-like"/>
    <property type="match status" value="1"/>
</dbReference>
<name>A0A9P9AR87_9HYPO</name>
<evidence type="ECO:0000313" key="8">
    <source>
        <dbReference type="EMBL" id="KAH6890696.1"/>
    </source>
</evidence>
<dbReference type="PANTHER" id="PTHR35186">
    <property type="entry name" value="ANK_REP_REGION DOMAIN-CONTAINING PROTEIN"/>
    <property type="match status" value="1"/>
</dbReference>
<reference evidence="8 9" key="1">
    <citation type="journal article" date="2021" name="Nat. Commun.">
        <title>Genetic determinants of endophytism in the Arabidopsis root mycobiome.</title>
        <authorList>
            <person name="Mesny F."/>
            <person name="Miyauchi S."/>
            <person name="Thiergart T."/>
            <person name="Pickel B."/>
            <person name="Atanasova L."/>
            <person name="Karlsson M."/>
            <person name="Huettel B."/>
            <person name="Barry K.W."/>
            <person name="Haridas S."/>
            <person name="Chen C."/>
            <person name="Bauer D."/>
            <person name="Andreopoulos W."/>
            <person name="Pangilinan J."/>
            <person name="LaButti K."/>
            <person name="Riley R."/>
            <person name="Lipzen A."/>
            <person name="Clum A."/>
            <person name="Drula E."/>
            <person name="Henrissat B."/>
            <person name="Kohler A."/>
            <person name="Grigoriev I.V."/>
            <person name="Martin F.M."/>
            <person name="Hacquard S."/>
        </authorList>
    </citation>
    <scope>NUCLEOTIDE SEQUENCE [LARGE SCALE GENOMIC DNA]</scope>
    <source>
        <strain evidence="8 9">MPI-CAGE-CH-0241</strain>
    </source>
</reference>
<evidence type="ECO:0000259" key="6">
    <source>
        <dbReference type="Pfam" id="PF00082"/>
    </source>
</evidence>
<keyword evidence="9" id="KW-1185">Reference proteome</keyword>
<feature type="compositionally biased region" description="Basic and acidic residues" evidence="5">
    <location>
        <begin position="565"/>
        <end position="576"/>
    </location>
</feature>
<dbReference type="PROSITE" id="PS51892">
    <property type="entry name" value="SUBTILASE"/>
    <property type="match status" value="1"/>
</dbReference>
<keyword evidence="1 4" id="KW-0645">Protease</keyword>
<dbReference type="PANTHER" id="PTHR35186:SF4">
    <property type="entry name" value="PRION-INHIBITION AND PROPAGATION HELO DOMAIN-CONTAINING PROTEIN"/>
    <property type="match status" value="1"/>
</dbReference>
<dbReference type="EMBL" id="JAGPYM010000009">
    <property type="protein sequence ID" value="KAH6890696.1"/>
    <property type="molecule type" value="Genomic_DNA"/>
</dbReference>
<evidence type="ECO:0000259" key="7">
    <source>
        <dbReference type="Pfam" id="PF24476"/>
    </source>
</evidence>
<evidence type="ECO:0000256" key="5">
    <source>
        <dbReference type="SAM" id="MobiDB-lite"/>
    </source>
</evidence>
<feature type="domain" description="DUF7580" evidence="7">
    <location>
        <begin position="149"/>
        <end position="491"/>
    </location>
</feature>
<feature type="compositionally biased region" description="Low complexity" evidence="5">
    <location>
        <begin position="577"/>
        <end position="589"/>
    </location>
</feature>
<protein>
    <recommendedName>
        <fullName evidence="10">Peptidase S8/S53 domain-containing protein</fullName>
    </recommendedName>
</protein>
<comment type="similarity">
    <text evidence="4">Belongs to the peptidase S8 family.</text>
</comment>
<sequence length="1003" mass="112700">MESPKDLLKRLDNVLPTFLDALSSTGRDDADWEFKTPLRSEFRLLQNVLQKLPDHFGNRKLRFEKECTNALRELLQCLDNLADEDARSEYAVRSFPGLEAIRRSTPQKLSQHLKRKHPKLNVEIKEWTTRLRDIIPGSSGRQRPSYNVHEFAASLHHVLQGSLEKSKCSCPSSHEALLFMANHLSFSEAKDSDITFDVLITGTPPSMSRRWFDTEIKVPVSSDVKDRSSGGDEARRVKFSGRPTCEPVTICSYIARFNRGYMSDLRGALVADGSGLRQDRPRKRARFDSQQLSSARPISFRDFLNALASSPNGPPLSLQVLTRLAILVATSFLHHYGGPWIPRTLDKDQFQLITTKSGTLLIPFLPFVPSAVSAKHERPKADIDGQLLPRLDCESSLGARVDLGILLLELFQQKPLDIGPARHDFEVSNSLFMEVYFEVQEHLEPYREVSDYEFIINSIDGILDIAGTSASGDSEECELFYQHVIMPLEESLIKLCGTSSRAEDLDVFVFQGNKAQLNTDQTPVNTSGASQLDSNAEAGNDEQEIHPSSNGIDAPTRDPTAMTKKQQDTVASDHLDSSSPEPSNSEDSLLESFQNSNMASQLYAPGNLLEDKARDRGRISIRKKKVKSQSERYMEYLNFLQKEASSTWPSDKYTRDKAISALKWLQEFIKIDDDVFVPLTEQKTLPRKVKIAVLDTGCDLNTEFFDEMHNEADKQRIMGAQWKDFIDDEKSPKPVDVDGHGTKITTALLMLLPRAEIFIGRVARTKEEFNAPGVEEAISKAIRHAAEKWAVDVITLSFGFLDTPESIEHAIEDALGRDMRNRRLLIFAAANNQGRNESERFPASSRHLTISARGTNHNGGFEARYNPKGDGVLYGTLAVEVPCTHKWIKDEKRSEVLTMSGCSIAAPIMAAIAATYLQYALWKLGCLSEGDPHVPHLERLFEADGMLALFEMLTRKDGDRRYLNPWQLFREKDQASWESLLVTAAGELKKRRPAVKSALKKES</sequence>
<evidence type="ECO:0000256" key="1">
    <source>
        <dbReference type="ARBA" id="ARBA00022670"/>
    </source>
</evidence>
<dbReference type="GO" id="GO:0006508">
    <property type="term" value="P:proteolysis"/>
    <property type="evidence" value="ECO:0007669"/>
    <property type="project" value="UniProtKB-KW"/>
</dbReference>
<feature type="active site" description="Charge relay system" evidence="4">
    <location>
        <position position="695"/>
    </location>
</feature>
<feature type="active site" description="Charge relay system" evidence="4">
    <location>
        <position position="740"/>
    </location>
</feature>
<dbReference type="Proteomes" id="UP000777438">
    <property type="component" value="Unassembled WGS sequence"/>
</dbReference>
<keyword evidence="3 4" id="KW-0720">Serine protease</keyword>
<evidence type="ECO:0000313" key="9">
    <source>
        <dbReference type="Proteomes" id="UP000777438"/>
    </source>
</evidence>
<accession>A0A9P9AR87</accession>
<evidence type="ECO:0008006" key="10">
    <source>
        <dbReference type="Google" id="ProtNLM"/>
    </source>
</evidence>
<dbReference type="InterPro" id="IPR000209">
    <property type="entry name" value="Peptidase_S8/S53_dom"/>
</dbReference>
<dbReference type="AlphaFoldDB" id="A0A9P9AR87"/>
<comment type="caution">
    <text evidence="8">The sequence shown here is derived from an EMBL/GenBank/DDBJ whole genome shotgun (WGS) entry which is preliminary data.</text>
</comment>
<dbReference type="Pfam" id="PF24476">
    <property type="entry name" value="DUF7580"/>
    <property type="match status" value="1"/>
</dbReference>
<dbReference type="Pfam" id="PF00082">
    <property type="entry name" value="Peptidase_S8"/>
    <property type="match status" value="1"/>
</dbReference>
<dbReference type="InterPro" id="IPR056002">
    <property type="entry name" value="DUF7580"/>
</dbReference>
<dbReference type="PRINTS" id="PR00723">
    <property type="entry name" value="SUBTILISIN"/>
</dbReference>
<keyword evidence="2 4" id="KW-0378">Hydrolase</keyword>
<dbReference type="InterPro" id="IPR015500">
    <property type="entry name" value="Peptidase_S8_subtilisin-rel"/>
</dbReference>
<feature type="active site" description="Charge relay system" evidence="4">
    <location>
        <position position="903"/>
    </location>
</feature>
<gene>
    <name evidence="8" type="ORF">B0T10DRAFT_325096</name>
</gene>
<dbReference type="OrthoDB" id="206201at2759"/>
<evidence type="ECO:0000256" key="2">
    <source>
        <dbReference type="ARBA" id="ARBA00022801"/>
    </source>
</evidence>
<proteinExistence type="inferred from homology"/>
<feature type="domain" description="Peptidase S8/S53" evidence="6">
    <location>
        <begin position="687"/>
        <end position="920"/>
    </location>
</feature>
<evidence type="ECO:0000256" key="4">
    <source>
        <dbReference type="PROSITE-ProRule" id="PRU01240"/>
    </source>
</evidence>
<feature type="compositionally biased region" description="Polar residues" evidence="5">
    <location>
        <begin position="518"/>
        <end position="534"/>
    </location>
</feature>
<dbReference type="CDD" id="cd00306">
    <property type="entry name" value="Peptidases_S8_S53"/>
    <property type="match status" value="1"/>
</dbReference>
<dbReference type="GO" id="GO:0004252">
    <property type="term" value="F:serine-type endopeptidase activity"/>
    <property type="evidence" value="ECO:0007669"/>
    <property type="project" value="UniProtKB-UniRule"/>
</dbReference>
<feature type="region of interest" description="Disordered" evidence="5">
    <location>
        <begin position="518"/>
        <end position="589"/>
    </location>
</feature>
<dbReference type="InterPro" id="IPR036852">
    <property type="entry name" value="Peptidase_S8/S53_dom_sf"/>
</dbReference>